<dbReference type="PRINTS" id="PR00344">
    <property type="entry name" value="BCTRLSENSOR"/>
</dbReference>
<dbReference type="Pfam" id="PF02518">
    <property type="entry name" value="HATPase_c"/>
    <property type="match status" value="1"/>
</dbReference>
<dbReference type="Pfam" id="PF01590">
    <property type="entry name" value="GAF"/>
    <property type="match status" value="1"/>
</dbReference>
<dbReference type="STRING" id="1167006.UWK_01292"/>
<dbReference type="KEGG" id="dsf:UWK_01292"/>
<keyword evidence="5" id="KW-0418">Kinase</keyword>
<dbReference type="InterPro" id="IPR036890">
    <property type="entry name" value="HATPase_C_sf"/>
</dbReference>
<evidence type="ECO:0000256" key="1">
    <source>
        <dbReference type="ARBA" id="ARBA00000085"/>
    </source>
</evidence>
<dbReference type="InterPro" id="IPR005467">
    <property type="entry name" value="His_kinase_dom"/>
</dbReference>
<dbReference type="SMART" id="SM00086">
    <property type="entry name" value="PAC"/>
    <property type="match status" value="1"/>
</dbReference>
<dbReference type="PROSITE" id="PS50109">
    <property type="entry name" value="HIS_KIN"/>
    <property type="match status" value="1"/>
</dbReference>
<dbReference type="PANTHER" id="PTHR43065">
    <property type="entry name" value="SENSOR HISTIDINE KINASE"/>
    <property type="match status" value="1"/>
</dbReference>
<dbReference type="PROSITE" id="PS50110">
    <property type="entry name" value="RESPONSE_REGULATORY"/>
    <property type="match status" value="1"/>
</dbReference>
<dbReference type="SMART" id="SM00388">
    <property type="entry name" value="HisKA"/>
    <property type="match status" value="1"/>
</dbReference>
<organism evidence="10 11">
    <name type="scientific">Desulfocapsa sulfexigens (strain DSM 10523 / SB164P1)</name>
    <dbReference type="NCBI Taxonomy" id="1167006"/>
    <lineage>
        <taxon>Bacteria</taxon>
        <taxon>Pseudomonadati</taxon>
        <taxon>Thermodesulfobacteriota</taxon>
        <taxon>Desulfobulbia</taxon>
        <taxon>Desulfobulbales</taxon>
        <taxon>Desulfocapsaceae</taxon>
        <taxon>Desulfocapsa</taxon>
    </lineage>
</organism>
<dbReference type="AlphaFoldDB" id="M1P2Z5"/>
<dbReference type="SMART" id="SM00387">
    <property type="entry name" value="HATPase_c"/>
    <property type="match status" value="1"/>
</dbReference>
<dbReference type="RefSeq" id="WP_015403545.1">
    <property type="nucleotide sequence ID" value="NC_020304.1"/>
</dbReference>
<dbReference type="CDD" id="cd00130">
    <property type="entry name" value="PAS"/>
    <property type="match status" value="1"/>
</dbReference>
<dbReference type="CDD" id="cd00156">
    <property type="entry name" value="REC"/>
    <property type="match status" value="1"/>
</dbReference>
<dbReference type="InterPro" id="IPR001610">
    <property type="entry name" value="PAC"/>
</dbReference>
<dbReference type="eggNOG" id="COG2205">
    <property type="taxonomic scope" value="Bacteria"/>
</dbReference>
<dbReference type="SUPFAM" id="SSF47384">
    <property type="entry name" value="Homodimeric domain of signal transducing histidine kinase"/>
    <property type="match status" value="1"/>
</dbReference>
<dbReference type="Pfam" id="PF13426">
    <property type="entry name" value="PAS_9"/>
    <property type="match status" value="1"/>
</dbReference>
<feature type="domain" description="Histidine kinase" evidence="7">
    <location>
        <begin position="345"/>
        <end position="564"/>
    </location>
</feature>
<dbReference type="Gene3D" id="3.30.450.20">
    <property type="entry name" value="PAS domain"/>
    <property type="match status" value="1"/>
</dbReference>
<feature type="domain" description="Response regulatory" evidence="8">
    <location>
        <begin position="584"/>
        <end position="704"/>
    </location>
</feature>
<dbReference type="InterPro" id="IPR003594">
    <property type="entry name" value="HATPase_dom"/>
</dbReference>
<name>M1P2Z5_DESSD</name>
<dbReference type="CDD" id="cd00075">
    <property type="entry name" value="HATPase"/>
    <property type="match status" value="1"/>
</dbReference>
<dbReference type="NCBIfam" id="TIGR00229">
    <property type="entry name" value="sensory_box"/>
    <property type="match status" value="1"/>
</dbReference>
<dbReference type="Gene3D" id="3.40.50.2300">
    <property type="match status" value="1"/>
</dbReference>
<dbReference type="InterPro" id="IPR001789">
    <property type="entry name" value="Sig_transdc_resp-reg_receiver"/>
</dbReference>
<dbReference type="InterPro" id="IPR011006">
    <property type="entry name" value="CheY-like_superfamily"/>
</dbReference>
<dbReference type="SMART" id="SM00448">
    <property type="entry name" value="REC"/>
    <property type="match status" value="1"/>
</dbReference>
<protein>
    <recommendedName>
        <fullName evidence="2">histidine kinase</fullName>
        <ecNumber evidence="2">2.7.13.3</ecNumber>
    </recommendedName>
</protein>
<dbReference type="PANTHER" id="PTHR43065:SF42">
    <property type="entry name" value="TWO-COMPONENT SENSOR PPRA"/>
    <property type="match status" value="1"/>
</dbReference>
<dbReference type="InterPro" id="IPR035965">
    <property type="entry name" value="PAS-like_dom_sf"/>
</dbReference>
<dbReference type="Gene3D" id="3.30.450.40">
    <property type="match status" value="1"/>
</dbReference>
<evidence type="ECO:0000256" key="3">
    <source>
        <dbReference type="ARBA" id="ARBA00022553"/>
    </source>
</evidence>
<dbReference type="Gene3D" id="3.30.565.10">
    <property type="entry name" value="Histidine kinase-like ATPase, C-terminal domain"/>
    <property type="match status" value="1"/>
</dbReference>
<dbReference type="GO" id="GO:0000155">
    <property type="term" value="F:phosphorelay sensor kinase activity"/>
    <property type="evidence" value="ECO:0007669"/>
    <property type="project" value="InterPro"/>
</dbReference>
<evidence type="ECO:0000259" key="8">
    <source>
        <dbReference type="PROSITE" id="PS50110"/>
    </source>
</evidence>
<dbReference type="SUPFAM" id="SSF52172">
    <property type="entry name" value="CheY-like"/>
    <property type="match status" value="1"/>
</dbReference>
<dbReference type="OrthoDB" id="9813024at2"/>
<sequence>MKTLNSLQAENERLHTQLHRIQQKLDNSKYVFDQIIDFSSQLGVATELKDVYRSSLHLFKNLLDLDFTTLFLVNPDQQSCTICDTIGFSKSLIGSFTVQKGLGLPGRVLQSQQLETVEDFQTEVRFSVPDVIRENNITSAIAAPMIHNAKVFGVLIGHTKKKRLFAEEQKSLARIFANQSATTIKNATHIQSLFLSEKQLQQKTDEFETIFENSMAGIMLLRGGRILARCNQRLADFMGYDTPVEMVGLGMRKFHLSEQRFKEFGQRYYERLVSGEQIQVEYQLRKKDGQPLWCLMSGKAIDHSSPPDLLKGVVWVVDDISERKHMEEQLLNGQKMESIAVLAGGLAHDFNNIITAILGNLSLSMATMDVEDPGYSYLAPARDASLRAKDLTRKLLTFSRGGAPIRTLASLVEIIEDSVDFALSGSAVKVQYEFEDGLWAARIDPVQISQVMQNLIMNSKQAMPEGGNITIHCSNFSQEINTRELKKGNYLKITISDTGHGIPSDVIDKIFDPYFTTQNFDSVKGSGLGLALVHSIIKRHDGVISVVSSVGNGTTFTLYLTAAGESESIKDEPEELVLKDGKGRILIMDDDETVRDVVRQMLVFRGYDVEETVDGEGSIALYQANMNAGTPFDMVIMDLTIPGGMGGREAAREVLKIDGDAKIVVSSGYLDDPVMANFEEYGFIASVKKPFEFAELGEMIRSVMMDS</sequence>
<gene>
    <name evidence="10" type="ordered locus">UWK_01292</name>
</gene>
<dbReference type="eggNOG" id="COG0784">
    <property type="taxonomic scope" value="Bacteria"/>
</dbReference>
<dbReference type="InterPro" id="IPR000700">
    <property type="entry name" value="PAS-assoc_C"/>
</dbReference>
<dbReference type="InterPro" id="IPR000014">
    <property type="entry name" value="PAS"/>
</dbReference>
<dbReference type="SUPFAM" id="SSF55785">
    <property type="entry name" value="PYP-like sensor domain (PAS domain)"/>
    <property type="match status" value="1"/>
</dbReference>
<dbReference type="InterPro" id="IPR036097">
    <property type="entry name" value="HisK_dim/P_sf"/>
</dbReference>
<dbReference type="InterPro" id="IPR003018">
    <property type="entry name" value="GAF"/>
</dbReference>
<keyword evidence="3 6" id="KW-0597">Phosphoprotein</keyword>
<dbReference type="SUPFAM" id="SSF55874">
    <property type="entry name" value="ATPase domain of HSP90 chaperone/DNA topoisomerase II/histidine kinase"/>
    <property type="match status" value="1"/>
</dbReference>
<evidence type="ECO:0000313" key="10">
    <source>
        <dbReference type="EMBL" id="AGF77853.1"/>
    </source>
</evidence>
<dbReference type="Pfam" id="PF00072">
    <property type="entry name" value="Response_reg"/>
    <property type="match status" value="1"/>
</dbReference>
<dbReference type="CDD" id="cd00082">
    <property type="entry name" value="HisKA"/>
    <property type="match status" value="1"/>
</dbReference>
<feature type="domain" description="PAC" evidence="9">
    <location>
        <begin position="278"/>
        <end position="332"/>
    </location>
</feature>
<dbReference type="EMBL" id="CP003985">
    <property type="protein sequence ID" value="AGF77853.1"/>
    <property type="molecule type" value="Genomic_DNA"/>
</dbReference>
<feature type="modified residue" description="4-aspartylphosphate" evidence="6">
    <location>
        <position position="638"/>
    </location>
</feature>
<dbReference type="InterPro" id="IPR029016">
    <property type="entry name" value="GAF-like_dom_sf"/>
</dbReference>
<keyword evidence="4" id="KW-0808">Transferase</keyword>
<dbReference type="Proteomes" id="UP000011721">
    <property type="component" value="Chromosome"/>
</dbReference>
<dbReference type="InterPro" id="IPR004358">
    <property type="entry name" value="Sig_transdc_His_kin-like_C"/>
</dbReference>
<keyword evidence="11" id="KW-1185">Reference proteome</keyword>
<dbReference type="PROSITE" id="PS50113">
    <property type="entry name" value="PAC"/>
    <property type="match status" value="1"/>
</dbReference>
<comment type="catalytic activity">
    <reaction evidence="1">
        <text>ATP + protein L-histidine = ADP + protein N-phospho-L-histidine.</text>
        <dbReference type="EC" id="2.7.13.3"/>
    </reaction>
</comment>
<dbReference type="SMART" id="SM00065">
    <property type="entry name" value="GAF"/>
    <property type="match status" value="1"/>
</dbReference>
<evidence type="ECO:0000256" key="2">
    <source>
        <dbReference type="ARBA" id="ARBA00012438"/>
    </source>
</evidence>
<evidence type="ECO:0000313" key="11">
    <source>
        <dbReference type="Proteomes" id="UP000011721"/>
    </source>
</evidence>
<dbReference type="HOGENOM" id="CLU_000445_114_51_7"/>
<evidence type="ECO:0000256" key="6">
    <source>
        <dbReference type="PROSITE-ProRule" id="PRU00169"/>
    </source>
</evidence>
<evidence type="ECO:0000256" key="5">
    <source>
        <dbReference type="ARBA" id="ARBA00022777"/>
    </source>
</evidence>
<dbReference type="EC" id="2.7.13.3" evidence="2"/>
<evidence type="ECO:0000259" key="7">
    <source>
        <dbReference type="PROSITE" id="PS50109"/>
    </source>
</evidence>
<dbReference type="SUPFAM" id="SSF55781">
    <property type="entry name" value="GAF domain-like"/>
    <property type="match status" value="1"/>
</dbReference>
<dbReference type="InterPro" id="IPR003661">
    <property type="entry name" value="HisK_dim/P_dom"/>
</dbReference>
<dbReference type="eggNOG" id="COG2203">
    <property type="taxonomic scope" value="Bacteria"/>
</dbReference>
<dbReference type="Gene3D" id="1.10.287.130">
    <property type="match status" value="1"/>
</dbReference>
<reference evidence="11" key="1">
    <citation type="journal article" date="2013" name="Stand. Genomic Sci.">
        <title>Complete genome sequence of Desulfocapsa sulfexigens, a marine deltaproteobacterium specialized in disproportionating inorganic sulfur compounds.</title>
        <authorList>
            <person name="Finster K.W."/>
            <person name="Kjeldsen K.U."/>
            <person name="Kube M."/>
            <person name="Reinhardt R."/>
            <person name="Mussmann M."/>
            <person name="Amann R."/>
            <person name="Schreiber L."/>
        </authorList>
    </citation>
    <scope>NUCLEOTIDE SEQUENCE [LARGE SCALE GENOMIC DNA]</scope>
    <source>
        <strain evidence="11">DSM 10523 / SB164P1</strain>
    </source>
</reference>
<proteinExistence type="predicted"/>
<evidence type="ECO:0000259" key="9">
    <source>
        <dbReference type="PROSITE" id="PS50113"/>
    </source>
</evidence>
<evidence type="ECO:0000256" key="4">
    <source>
        <dbReference type="ARBA" id="ARBA00022679"/>
    </source>
</evidence>
<accession>M1P2Z5</accession>